<dbReference type="AlphaFoldDB" id="A0A0F9X2G5"/>
<keyword evidence="5" id="KW-0378">Hydrolase</keyword>
<dbReference type="GO" id="GO:0008360">
    <property type="term" value="P:regulation of cell shape"/>
    <property type="evidence" value="ECO:0007669"/>
    <property type="project" value="UniProtKB-KW"/>
</dbReference>
<keyword evidence="7" id="KW-0573">Peptidoglycan synthesis</keyword>
<dbReference type="SUPFAM" id="SSF141523">
    <property type="entry name" value="L,D-transpeptidase catalytic domain-like"/>
    <property type="match status" value="1"/>
</dbReference>
<dbReference type="GO" id="GO:0071555">
    <property type="term" value="P:cell wall organization"/>
    <property type="evidence" value="ECO:0007669"/>
    <property type="project" value="UniProtKB-KW"/>
</dbReference>
<dbReference type="Gene3D" id="2.40.440.10">
    <property type="entry name" value="L,D-transpeptidase catalytic domain-like"/>
    <property type="match status" value="1"/>
</dbReference>
<evidence type="ECO:0000256" key="7">
    <source>
        <dbReference type="ARBA" id="ARBA00022984"/>
    </source>
</evidence>
<dbReference type="InterPro" id="IPR005490">
    <property type="entry name" value="LD_TPept_cat_dom"/>
</dbReference>
<proteinExistence type="inferred from homology"/>
<dbReference type="EMBL" id="LAZR01000090">
    <property type="protein sequence ID" value="KKN92986.1"/>
    <property type="molecule type" value="Genomic_DNA"/>
</dbReference>
<gene>
    <name evidence="10" type="ORF">LCGC14_0202850</name>
</gene>
<dbReference type="PANTHER" id="PTHR30582">
    <property type="entry name" value="L,D-TRANSPEPTIDASE"/>
    <property type="match status" value="1"/>
</dbReference>
<comment type="pathway">
    <text evidence="1">Cell wall biogenesis; peptidoglycan biosynthesis.</text>
</comment>
<organism evidence="10">
    <name type="scientific">marine sediment metagenome</name>
    <dbReference type="NCBI Taxonomy" id="412755"/>
    <lineage>
        <taxon>unclassified sequences</taxon>
        <taxon>metagenomes</taxon>
        <taxon>ecological metagenomes</taxon>
    </lineage>
</organism>
<comment type="caution">
    <text evidence="10">The sequence shown here is derived from an EMBL/GenBank/DDBJ whole genome shotgun (WGS) entry which is preliminary data.</text>
</comment>
<reference evidence="10" key="1">
    <citation type="journal article" date="2015" name="Nature">
        <title>Complex archaea that bridge the gap between prokaryotes and eukaryotes.</title>
        <authorList>
            <person name="Spang A."/>
            <person name="Saw J.H."/>
            <person name="Jorgensen S.L."/>
            <person name="Zaremba-Niedzwiedzka K."/>
            <person name="Martijn J."/>
            <person name="Lind A.E."/>
            <person name="van Eijk R."/>
            <person name="Schleper C."/>
            <person name="Guy L."/>
            <person name="Ettema T.J."/>
        </authorList>
    </citation>
    <scope>NUCLEOTIDE SEQUENCE</scope>
</reference>
<evidence type="ECO:0000256" key="1">
    <source>
        <dbReference type="ARBA" id="ARBA00004752"/>
    </source>
</evidence>
<evidence type="ECO:0000259" key="9">
    <source>
        <dbReference type="PROSITE" id="PS52029"/>
    </source>
</evidence>
<evidence type="ECO:0000256" key="4">
    <source>
        <dbReference type="ARBA" id="ARBA00022679"/>
    </source>
</evidence>
<keyword evidence="3" id="KW-0328">Glycosyltransferase</keyword>
<evidence type="ECO:0000256" key="6">
    <source>
        <dbReference type="ARBA" id="ARBA00022960"/>
    </source>
</evidence>
<evidence type="ECO:0000256" key="8">
    <source>
        <dbReference type="ARBA" id="ARBA00023316"/>
    </source>
</evidence>
<keyword evidence="4" id="KW-0808">Transferase</keyword>
<dbReference type="GO" id="GO:0071972">
    <property type="term" value="F:peptidoglycan L,D-transpeptidase activity"/>
    <property type="evidence" value="ECO:0007669"/>
    <property type="project" value="TreeGrafter"/>
</dbReference>
<dbReference type="PANTHER" id="PTHR30582:SF24">
    <property type="entry name" value="L,D-TRANSPEPTIDASE ERFK_SRFK-RELATED"/>
    <property type="match status" value="1"/>
</dbReference>
<dbReference type="InterPro" id="IPR038063">
    <property type="entry name" value="Transpep_catalytic_dom"/>
</dbReference>
<dbReference type="UniPathway" id="UPA00219"/>
<dbReference type="PROSITE" id="PS52029">
    <property type="entry name" value="LD_TPASE"/>
    <property type="match status" value="1"/>
</dbReference>
<name>A0A0F9X2G5_9ZZZZ</name>
<keyword evidence="6" id="KW-0133">Cell shape</keyword>
<dbReference type="CDD" id="cd16913">
    <property type="entry name" value="YkuD_like"/>
    <property type="match status" value="1"/>
</dbReference>
<keyword evidence="8" id="KW-0961">Cell wall biogenesis/degradation</keyword>
<protein>
    <recommendedName>
        <fullName evidence="9">L,D-TPase catalytic domain-containing protein</fullName>
    </recommendedName>
</protein>
<evidence type="ECO:0000256" key="5">
    <source>
        <dbReference type="ARBA" id="ARBA00022801"/>
    </source>
</evidence>
<dbReference type="GO" id="GO:0005576">
    <property type="term" value="C:extracellular region"/>
    <property type="evidence" value="ECO:0007669"/>
    <property type="project" value="TreeGrafter"/>
</dbReference>
<evidence type="ECO:0000256" key="2">
    <source>
        <dbReference type="ARBA" id="ARBA00005992"/>
    </source>
</evidence>
<dbReference type="GO" id="GO:0018104">
    <property type="term" value="P:peptidoglycan-protein cross-linking"/>
    <property type="evidence" value="ECO:0007669"/>
    <property type="project" value="TreeGrafter"/>
</dbReference>
<evidence type="ECO:0000256" key="3">
    <source>
        <dbReference type="ARBA" id="ARBA00022676"/>
    </source>
</evidence>
<accession>A0A0F9X2G5</accession>
<dbReference type="FunFam" id="2.40.440.10:FF:000002">
    <property type="entry name" value="L,D-transpeptidase ErfK/SrfK"/>
    <property type="match status" value="1"/>
</dbReference>
<comment type="similarity">
    <text evidence="2">Belongs to the YkuD family.</text>
</comment>
<dbReference type="GO" id="GO:0016757">
    <property type="term" value="F:glycosyltransferase activity"/>
    <property type="evidence" value="ECO:0007669"/>
    <property type="project" value="UniProtKB-KW"/>
</dbReference>
<sequence>MKRTKACLILAALVAALAAPSASLAHDSYNNPAAVPLPPHLSAERVLQLTPGSGVVPGYYGAAVRRPAVARSGVMLATTPVLIEQPVRIPTVYAAPGAVAAPQGVVLAHAQGRPVAPQRALDPVYLPQDVAYGGKEAPGTIVIDTKSKFLYHVGKNGNARRYGVGVGKQGFSWRGTEKISRRAEWPSWTPPKEMITRERKKGRILPARMEGGEANPLGARALYLGSTLYRIHGTNQPWTIGKAVSSGCIRMRNQDVVELYSKVKVGTKVIVR</sequence>
<evidence type="ECO:0000313" key="10">
    <source>
        <dbReference type="EMBL" id="KKN92986.1"/>
    </source>
</evidence>
<feature type="domain" description="L,D-TPase catalytic" evidence="9">
    <location>
        <begin position="139"/>
        <end position="272"/>
    </location>
</feature>
<dbReference type="InterPro" id="IPR050979">
    <property type="entry name" value="LD-transpeptidase"/>
</dbReference>
<dbReference type="Pfam" id="PF03734">
    <property type="entry name" value="YkuD"/>
    <property type="match status" value="1"/>
</dbReference>